<evidence type="ECO:0000256" key="1">
    <source>
        <dbReference type="SAM" id="SignalP"/>
    </source>
</evidence>
<dbReference type="Gene3D" id="2.160.20.10">
    <property type="entry name" value="Single-stranded right-handed beta-helix, Pectin lyase-like"/>
    <property type="match status" value="2"/>
</dbReference>
<dbReference type="InterPro" id="IPR012334">
    <property type="entry name" value="Pectin_lyas_fold"/>
</dbReference>
<feature type="signal peptide" evidence="1">
    <location>
        <begin position="1"/>
        <end position="25"/>
    </location>
</feature>
<feature type="non-terminal residue" evidence="3">
    <location>
        <position position="593"/>
    </location>
</feature>
<dbReference type="EMBL" id="JAIHOM010000169">
    <property type="protein sequence ID" value="MCW6038737.1"/>
    <property type="molecule type" value="Genomic_DNA"/>
</dbReference>
<name>A0ABT3LB47_9CYAN</name>
<dbReference type="InterPro" id="IPR011050">
    <property type="entry name" value="Pectin_lyase_fold/virulence"/>
</dbReference>
<reference evidence="3 4" key="1">
    <citation type="submission" date="2021-08" db="EMBL/GenBank/DDBJ databases">
        <title>Draft genome sequence of Spirulina subsalsa with high tolerance to salinity and hype-accumulation of phycocyanin.</title>
        <authorList>
            <person name="Pei H."/>
            <person name="Jiang L."/>
        </authorList>
    </citation>
    <scope>NUCLEOTIDE SEQUENCE [LARGE SCALE GENOMIC DNA]</scope>
    <source>
        <strain evidence="3 4">FACHB-351</strain>
    </source>
</reference>
<accession>A0ABT3LB47</accession>
<dbReference type="Pfam" id="PF05860">
    <property type="entry name" value="TPS"/>
    <property type="match status" value="1"/>
</dbReference>
<dbReference type="InterPro" id="IPR008638">
    <property type="entry name" value="FhaB/CdiA-like_TPS"/>
</dbReference>
<dbReference type="SMART" id="SM00912">
    <property type="entry name" value="Haemagg_act"/>
    <property type="match status" value="1"/>
</dbReference>
<dbReference type="Proteomes" id="UP001526426">
    <property type="component" value="Unassembled WGS sequence"/>
</dbReference>
<gene>
    <name evidence="3" type="ORF">K4A83_21035</name>
</gene>
<feature type="chain" id="PRO_5045681835" evidence="1">
    <location>
        <begin position="26"/>
        <end position="593"/>
    </location>
</feature>
<protein>
    <submittedName>
        <fullName evidence="3">Filamentous hemagglutinin N-terminal domain-containing protein</fullName>
    </submittedName>
</protein>
<comment type="caution">
    <text evidence="3">The sequence shown here is derived from an EMBL/GenBank/DDBJ whole genome shotgun (WGS) entry which is preliminary data.</text>
</comment>
<keyword evidence="1" id="KW-0732">Signal</keyword>
<evidence type="ECO:0000259" key="2">
    <source>
        <dbReference type="SMART" id="SM00912"/>
    </source>
</evidence>
<dbReference type="SUPFAM" id="SSF51126">
    <property type="entry name" value="Pectin lyase-like"/>
    <property type="match status" value="2"/>
</dbReference>
<feature type="domain" description="Filamentous haemagglutinin FhaB/tRNA nuclease CdiA-like TPS" evidence="2">
    <location>
        <begin position="29"/>
        <end position="144"/>
    </location>
</feature>
<evidence type="ECO:0000313" key="3">
    <source>
        <dbReference type="EMBL" id="MCW6038737.1"/>
    </source>
</evidence>
<organism evidence="3 4">
    <name type="scientific">Spirulina subsalsa FACHB-351</name>
    <dbReference type="NCBI Taxonomy" id="234711"/>
    <lineage>
        <taxon>Bacteria</taxon>
        <taxon>Bacillati</taxon>
        <taxon>Cyanobacteriota</taxon>
        <taxon>Cyanophyceae</taxon>
        <taxon>Spirulinales</taxon>
        <taxon>Spirulinaceae</taxon>
        <taxon>Spirulina</taxon>
    </lineage>
</organism>
<dbReference type="RefSeq" id="WP_265266660.1">
    <property type="nucleotide sequence ID" value="NZ_JAIHOM010000169.1"/>
</dbReference>
<keyword evidence="4" id="KW-1185">Reference proteome</keyword>
<proteinExistence type="predicted"/>
<evidence type="ECO:0000313" key="4">
    <source>
        <dbReference type="Proteomes" id="UP001526426"/>
    </source>
</evidence>
<sequence length="593" mass="60547">MFKNALVVSSGFFLGLLNFNASLQAQIVADTTLPNNTAVNCLGFTCTITQGTTMGNNLFHSFKQFSVPLFNTAQFQHNPAINTVIGRVTGGLPSEINGFIQAAPTNPNFNLFLLNPNGIIFGPNASLNFNGSFTAATGTGIVFSDGTIFPATGDNPPLTMSVPVGIQRGTNPGSIQLQGANLILPVGNNLSLVGGDIILSETLNFGLPQFATISTTQGNITLDGRNIILTGGSSVGVPPTFDQPGGRLTVRASESVQISGTSALSANIRSGFYAQNVGGIADAGNINIFTPLLVLENGGVILTSTVGAGNAGNTVINAENVVLRGVVGDRPSGIYSESGLAATGDAGNITVNGGNISLADGARISTSTDVNSLGKAGTVSLKGDLIEVVGSQNGIPSLITSQTLGNSDAGNLNIVANQMRILNGGQVLGKSERQGKAGNIDLTVGVLELNQNALLSVETNTAQGGNIFVRNSQLLTLANNSKISASTQSGQGGNIEVLNGNRINLGGNSEIIAQSTGIGRAGDVTLEGRVLNITNNAQVSVSNTGTGNAGNLGISASEIKLNQGKLSAETRQGAGGNVLLRNMRSLFLENQSQ</sequence>
<dbReference type="NCBIfam" id="TIGR01901">
    <property type="entry name" value="adhes_NPXG"/>
    <property type="match status" value="1"/>
</dbReference>